<keyword evidence="6" id="KW-0645">Protease</keyword>
<protein>
    <recommendedName>
        <fullName evidence="4">Uncharacterized AAA domain-containing protein ycf46</fullName>
    </recommendedName>
</protein>
<sequence>MTLTEPVRERVQACFSGIWIRSHEHDDAIAEMATLCRDQQWPLAVWDIDRGLRSASDSPLQAEAADPLSAVQVLSALADEHAASLLILKNFHRFLQSPEVIQAVARAVTEGKTRRTILVILAPLVQLPIELQRLFVVIDHELPDREQLQAIATETATEPGEMPDGGDLERVIDAAAGLTRLEAENAFALSLVRHGRLQPDTLWELKTQTLRDGGLLSLHRGQESFDQLGGLDALKSFTRRAIGNGGPRQVPAKGVLLLSPPGCGKSAFCKTLGAETGRPVLILDVGSLLGSLVGQSEERTRQALATIDAMSPCVVMIDEVEKAFAGVQGGVNDGGVASRMFGTFLTWLNDHTSDAFVVCTANDVRRLPPEFSRAERFDGVFFLDLPGRDQKDAIWALYRQRFAIDEAQPRPKDRDWTGAEILACCRLAALLQLTLVEAARHIVPVAATSGEAIESLRQWASGRCLSADVGGVYRHPASAQPKRRRGVSSKPSLN</sequence>
<dbReference type="RefSeq" id="WP_146415279.1">
    <property type="nucleotide sequence ID" value="NZ_SJPZ01000002.1"/>
</dbReference>
<reference evidence="6 7" key="1">
    <citation type="submission" date="2019-02" db="EMBL/GenBank/DDBJ databases">
        <title>Deep-cultivation of Planctomycetes and their phenomic and genomic characterization uncovers novel biology.</title>
        <authorList>
            <person name="Wiegand S."/>
            <person name="Jogler M."/>
            <person name="Boedeker C."/>
            <person name="Pinto D."/>
            <person name="Vollmers J."/>
            <person name="Rivas-Marin E."/>
            <person name="Kohn T."/>
            <person name="Peeters S.H."/>
            <person name="Heuer A."/>
            <person name="Rast P."/>
            <person name="Oberbeckmann S."/>
            <person name="Bunk B."/>
            <person name="Jeske O."/>
            <person name="Meyerdierks A."/>
            <person name="Storesund J.E."/>
            <person name="Kallscheuer N."/>
            <person name="Luecker S."/>
            <person name="Lage O.M."/>
            <person name="Pohl T."/>
            <person name="Merkel B.J."/>
            <person name="Hornburger P."/>
            <person name="Mueller R.-W."/>
            <person name="Bruemmer F."/>
            <person name="Labrenz M."/>
            <person name="Spormann A.M."/>
            <person name="Op Den Camp H."/>
            <person name="Overmann J."/>
            <person name="Amann R."/>
            <person name="Jetten M.S.M."/>
            <person name="Mascher T."/>
            <person name="Medema M.H."/>
            <person name="Devos D.P."/>
            <person name="Kaster A.-K."/>
            <person name="Ovreas L."/>
            <person name="Rohde M."/>
            <person name="Galperin M.Y."/>
            <person name="Jogler C."/>
        </authorList>
    </citation>
    <scope>NUCLEOTIDE SEQUENCE [LARGE SCALE GENOMIC DNA]</scope>
    <source>
        <strain evidence="6 7">V7</strain>
    </source>
</reference>
<keyword evidence="2" id="KW-0067">ATP-binding</keyword>
<feature type="domain" description="AAA+ ATPase" evidence="5">
    <location>
        <begin position="251"/>
        <end position="387"/>
    </location>
</feature>
<dbReference type="GO" id="GO:0008237">
    <property type="term" value="F:metallopeptidase activity"/>
    <property type="evidence" value="ECO:0007669"/>
    <property type="project" value="UniProtKB-KW"/>
</dbReference>
<organism evidence="6 7">
    <name type="scientific">Crateriforma conspicua</name>
    <dbReference type="NCBI Taxonomy" id="2527996"/>
    <lineage>
        <taxon>Bacteria</taxon>
        <taxon>Pseudomonadati</taxon>
        <taxon>Planctomycetota</taxon>
        <taxon>Planctomycetia</taxon>
        <taxon>Planctomycetales</taxon>
        <taxon>Planctomycetaceae</taxon>
        <taxon>Crateriforma</taxon>
    </lineage>
</organism>
<proteinExistence type="inferred from homology"/>
<dbReference type="Gene3D" id="3.40.50.300">
    <property type="entry name" value="P-loop containing nucleotide triphosphate hydrolases"/>
    <property type="match status" value="1"/>
</dbReference>
<name>A0A5C6FJS1_9PLAN</name>
<dbReference type="PANTHER" id="PTHR42960:SF1">
    <property type="entry name" value="YCF46 PROTEIN"/>
    <property type="match status" value="1"/>
</dbReference>
<dbReference type="PANTHER" id="PTHR42960">
    <property type="entry name" value="YCF46 PROTEIN"/>
    <property type="match status" value="1"/>
</dbReference>
<dbReference type="EMBL" id="SJPZ01000002">
    <property type="protein sequence ID" value="TWU62515.1"/>
    <property type="molecule type" value="Genomic_DNA"/>
</dbReference>
<dbReference type="OrthoDB" id="9806903at2"/>
<dbReference type="InterPro" id="IPR052381">
    <property type="entry name" value="AAA_domain_protein"/>
</dbReference>
<dbReference type="Proteomes" id="UP000316476">
    <property type="component" value="Unassembled WGS sequence"/>
</dbReference>
<dbReference type="Pfam" id="PF00004">
    <property type="entry name" value="AAA"/>
    <property type="match status" value="1"/>
</dbReference>
<dbReference type="InterPro" id="IPR003593">
    <property type="entry name" value="AAA+_ATPase"/>
</dbReference>
<keyword evidence="1" id="KW-0547">Nucleotide-binding</keyword>
<dbReference type="InterPro" id="IPR027417">
    <property type="entry name" value="P-loop_NTPase"/>
</dbReference>
<accession>A0A5C6FJS1</accession>
<dbReference type="GO" id="GO:0006508">
    <property type="term" value="P:proteolysis"/>
    <property type="evidence" value="ECO:0007669"/>
    <property type="project" value="UniProtKB-KW"/>
</dbReference>
<dbReference type="SUPFAM" id="SSF52540">
    <property type="entry name" value="P-loop containing nucleoside triphosphate hydrolases"/>
    <property type="match status" value="2"/>
</dbReference>
<dbReference type="InterPro" id="IPR003959">
    <property type="entry name" value="ATPase_AAA_core"/>
</dbReference>
<evidence type="ECO:0000256" key="3">
    <source>
        <dbReference type="ARBA" id="ARBA00038088"/>
    </source>
</evidence>
<dbReference type="SMART" id="SM00382">
    <property type="entry name" value="AAA"/>
    <property type="match status" value="1"/>
</dbReference>
<comment type="caution">
    <text evidence="6">The sequence shown here is derived from an EMBL/GenBank/DDBJ whole genome shotgun (WGS) entry which is preliminary data.</text>
</comment>
<comment type="similarity">
    <text evidence="3">Belongs to the AAA ATPase family. Highly divergent.</text>
</comment>
<evidence type="ECO:0000313" key="7">
    <source>
        <dbReference type="Proteomes" id="UP000316476"/>
    </source>
</evidence>
<evidence type="ECO:0000256" key="2">
    <source>
        <dbReference type="ARBA" id="ARBA00022840"/>
    </source>
</evidence>
<dbReference type="GO" id="GO:0016887">
    <property type="term" value="F:ATP hydrolysis activity"/>
    <property type="evidence" value="ECO:0007669"/>
    <property type="project" value="InterPro"/>
</dbReference>
<dbReference type="GO" id="GO:0005524">
    <property type="term" value="F:ATP binding"/>
    <property type="evidence" value="ECO:0007669"/>
    <property type="project" value="UniProtKB-KW"/>
</dbReference>
<keyword evidence="6" id="KW-0378">Hydrolase</keyword>
<dbReference type="AlphaFoldDB" id="A0A5C6FJS1"/>
<evidence type="ECO:0000256" key="4">
    <source>
        <dbReference type="ARBA" id="ARBA00040480"/>
    </source>
</evidence>
<evidence type="ECO:0000313" key="6">
    <source>
        <dbReference type="EMBL" id="TWU62515.1"/>
    </source>
</evidence>
<keyword evidence="6" id="KW-0482">Metalloprotease</keyword>
<evidence type="ECO:0000256" key="1">
    <source>
        <dbReference type="ARBA" id="ARBA00022741"/>
    </source>
</evidence>
<gene>
    <name evidence="6" type="primary">ftsH4_1</name>
    <name evidence="6" type="ORF">V7x_42500</name>
</gene>
<evidence type="ECO:0000259" key="5">
    <source>
        <dbReference type="SMART" id="SM00382"/>
    </source>
</evidence>